<evidence type="ECO:0000313" key="1">
    <source>
        <dbReference type="EMBL" id="MBC5732932.1"/>
    </source>
</evidence>
<sequence>MDRDNVSVENQKAIIRDFVEQKFPGSTLTFFEDRDRSGYTLAPWEPFCFGMPDLAKRKGWRDT</sequence>
<proteinExistence type="predicted"/>
<evidence type="ECO:0000313" key="2">
    <source>
        <dbReference type="Proteomes" id="UP000661435"/>
    </source>
</evidence>
<gene>
    <name evidence="1" type="ORF">H8S57_04220</name>
</gene>
<organism evidence="1 2">
    <name type="scientific">Lawsonibacter hominis</name>
    <dbReference type="NCBI Taxonomy" id="2763053"/>
    <lineage>
        <taxon>Bacteria</taxon>
        <taxon>Bacillati</taxon>
        <taxon>Bacillota</taxon>
        <taxon>Clostridia</taxon>
        <taxon>Eubacteriales</taxon>
        <taxon>Oscillospiraceae</taxon>
        <taxon>Lawsonibacter</taxon>
    </lineage>
</organism>
<comment type="caution">
    <text evidence="1">The sequence shown here is derived from an EMBL/GenBank/DDBJ whole genome shotgun (WGS) entry which is preliminary data.</text>
</comment>
<dbReference type="RefSeq" id="WP_186906834.1">
    <property type="nucleotide sequence ID" value="NZ_JACOPP010000004.1"/>
</dbReference>
<dbReference type="EMBL" id="JACOPP010000004">
    <property type="protein sequence ID" value="MBC5732932.1"/>
    <property type="molecule type" value="Genomic_DNA"/>
</dbReference>
<reference evidence="1" key="1">
    <citation type="submission" date="2020-08" db="EMBL/GenBank/DDBJ databases">
        <title>Genome public.</title>
        <authorList>
            <person name="Liu C."/>
            <person name="Sun Q."/>
        </authorList>
    </citation>
    <scope>NUCLEOTIDE SEQUENCE</scope>
    <source>
        <strain evidence="1">NSJ-51</strain>
    </source>
</reference>
<accession>A0A8J6M4Q7</accession>
<dbReference type="AlphaFoldDB" id="A0A8J6M4Q7"/>
<dbReference type="Proteomes" id="UP000661435">
    <property type="component" value="Unassembled WGS sequence"/>
</dbReference>
<name>A0A8J6M4Q7_9FIRM</name>
<protein>
    <submittedName>
        <fullName evidence="1">Uncharacterized protein</fullName>
    </submittedName>
</protein>
<keyword evidence="2" id="KW-1185">Reference proteome</keyword>